<reference evidence="1 2" key="1">
    <citation type="submission" date="2024-01" db="EMBL/GenBank/DDBJ databases">
        <authorList>
            <person name="Waweru B."/>
        </authorList>
    </citation>
    <scope>NUCLEOTIDE SEQUENCE [LARGE SCALE GENOMIC DNA]</scope>
</reference>
<sequence>MEVENEEKVKNKKVVMVDLEIVEEESEVHKSTKELMMYENFMKFYRIPYIDGQSMAPNVLPREALWVTFGASMMMVFKKRSNRFVHLFCDMLLSLLKEIWVRNIIPDETPLNVHKRKRGGMHGHPRILHMEGNHRFIRALPDHHPQLPARRVASDTSPNCPKEKLSNCHDNTNLHWRRMKKDSQPWKRIARLRADKATETGS</sequence>
<evidence type="ECO:0000313" key="2">
    <source>
        <dbReference type="Proteomes" id="UP001314170"/>
    </source>
</evidence>
<protein>
    <submittedName>
        <fullName evidence="1">Uncharacterized protein</fullName>
    </submittedName>
</protein>
<gene>
    <name evidence="1" type="ORF">DCAF_LOCUS25744</name>
</gene>
<organism evidence="1 2">
    <name type="scientific">Dovyalis caffra</name>
    <dbReference type="NCBI Taxonomy" id="77055"/>
    <lineage>
        <taxon>Eukaryota</taxon>
        <taxon>Viridiplantae</taxon>
        <taxon>Streptophyta</taxon>
        <taxon>Embryophyta</taxon>
        <taxon>Tracheophyta</taxon>
        <taxon>Spermatophyta</taxon>
        <taxon>Magnoliopsida</taxon>
        <taxon>eudicotyledons</taxon>
        <taxon>Gunneridae</taxon>
        <taxon>Pentapetalae</taxon>
        <taxon>rosids</taxon>
        <taxon>fabids</taxon>
        <taxon>Malpighiales</taxon>
        <taxon>Salicaceae</taxon>
        <taxon>Flacourtieae</taxon>
        <taxon>Dovyalis</taxon>
    </lineage>
</organism>
<dbReference type="Proteomes" id="UP001314170">
    <property type="component" value="Unassembled WGS sequence"/>
</dbReference>
<dbReference type="EMBL" id="CAWUPB010001195">
    <property type="protein sequence ID" value="CAK7355484.1"/>
    <property type="molecule type" value="Genomic_DNA"/>
</dbReference>
<accession>A0AAV1SSC3</accession>
<name>A0AAV1SSC3_9ROSI</name>
<comment type="caution">
    <text evidence="1">The sequence shown here is derived from an EMBL/GenBank/DDBJ whole genome shotgun (WGS) entry which is preliminary data.</text>
</comment>
<evidence type="ECO:0000313" key="1">
    <source>
        <dbReference type="EMBL" id="CAK7355484.1"/>
    </source>
</evidence>
<dbReference type="AlphaFoldDB" id="A0AAV1SSC3"/>
<proteinExistence type="predicted"/>
<keyword evidence="2" id="KW-1185">Reference proteome</keyword>